<dbReference type="SUPFAM" id="SSF90112">
    <property type="entry name" value="Neurotransmitter-gated ion-channel transmembrane pore"/>
    <property type="match status" value="1"/>
</dbReference>
<dbReference type="Gene3D" id="2.70.170.10">
    <property type="entry name" value="Neurotransmitter-gated ion-channel ligand-binding domain"/>
    <property type="match status" value="1"/>
</dbReference>
<dbReference type="CDD" id="cd19051">
    <property type="entry name" value="LGIC_TM_cation"/>
    <property type="match status" value="1"/>
</dbReference>
<dbReference type="InterPro" id="IPR006201">
    <property type="entry name" value="Neur_channel"/>
</dbReference>
<dbReference type="InterPro" id="IPR036734">
    <property type="entry name" value="Neur_chan_lig-bd_sf"/>
</dbReference>
<comment type="subcellular location">
    <subcellularLocation>
        <location evidence="1">Membrane</location>
        <topology evidence="1">Multi-pass membrane protein</topology>
    </subcellularLocation>
</comment>
<feature type="domain" description="Neurotransmitter-gated ion-channel transmembrane" evidence="3">
    <location>
        <begin position="161"/>
        <end position="269"/>
    </location>
</feature>
<dbReference type="AlphaFoldDB" id="A0A7S3C9W9"/>
<keyword evidence="2" id="KW-0472">Membrane</keyword>
<dbReference type="GO" id="GO:0004888">
    <property type="term" value="F:transmembrane signaling receptor activity"/>
    <property type="evidence" value="ECO:0007669"/>
    <property type="project" value="InterPro"/>
</dbReference>
<feature type="transmembrane region" description="Helical" evidence="2">
    <location>
        <begin position="157"/>
        <end position="179"/>
    </location>
</feature>
<sequence>MWLPTVRMINVYSLPDTRLQPYEISVEGDSVSWWLGLNSVVFTPMNFRSFPFDSQDLVLQFGYSDAAYIKEFVPSTTSKRFLIRGDGNIVSGWDVTDVKVVNSSQTQQQELSDWVEQYGKFSDEDDPSPVVRRNANATKELVTFEVVIQIKRLWKHYVLNLITPAIFIVLLSLITFLIPADSLDVRIGLSVTLFLSLTALQFIINESLPKTSNPSAMHELILISYIIVTFGMPESILVYLVKQQQKEIVEPASADLASNFASKVIRLLRGKRHGAPFIIDWTSFSVCLLTLIIAMVFLFGKD</sequence>
<feature type="transmembrane region" description="Helical" evidence="2">
    <location>
        <begin position="185"/>
        <end position="208"/>
    </location>
</feature>
<evidence type="ECO:0000256" key="2">
    <source>
        <dbReference type="SAM" id="Phobius"/>
    </source>
</evidence>
<dbReference type="GO" id="GO:0016020">
    <property type="term" value="C:membrane"/>
    <property type="evidence" value="ECO:0007669"/>
    <property type="project" value="UniProtKB-SubCell"/>
</dbReference>
<keyword evidence="2" id="KW-1133">Transmembrane helix</keyword>
<feature type="transmembrane region" description="Helical" evidence="2">
    <location>
        <begin position="278"/>
        <end position="299"/>
    </location>
</feature>
<dbReference type="InterPro" id="IPR038050">
    <property type="entry name" value="Neuro_actylchol_rec"/>
</dbReference>
<protein>
    <recommendedName>
        <fullName evidence="3">Neurotransmitter-gated ion-channel transmembrane domain-containing protein</fullName>
    </recommendedName>
</protein>
<feature type="transmembrane region" description="Helical" evidence="2">
    <location>
        <begin position="220"/>
        <end position="241"/>
    </location>
</feature>
<evidence type="ECO:0000313" key="4">
    <source>
        <dbReference type="EMBL" id="CAE0189500.1"/>
    </source>
</evidence>
<gene>
    <name evidence="4" type="ORF">CROS1456_LOCUS2589</name>
</gene>
<proteinExistence type="predicted"/>
<dbReference type="InterPro" id="IPR036719">
    <property type="entry name" value="Neuro-gated_channel_TM_sf"/>
</dbReference>
<dbReference type="PANTHER" id="PTHR18945">
    <property type="entry name" value="NEUROTRANSMITTER GATED ION CHANNEL"/>
    <property type="match status" value="1"/>
</dbReference>
<dbReference type="SUPFAM" id="SSF63712">
    <property type="entry name" value="Nicotinic receptor ligand binding domain-like"/>
    <property type="match status" value="1"/>
</dbReference>
<reference evidence="4" key="1">
    <citation type="submission" date="2021-01" db="EMBL/GenBank/DDBJ databases">
        <authorList>
            <person name="Corre E."/>
            <person name="Pelletier E."/>
            <person name="Niang G."/>
            <person name="Scheremetjew M."/>
            <person name="Finn R."/>
            <person name="Kale V."/>
            <person name="Holt S."/>
            <person name="Cochrane G."/>
            <person name="Meng A."/>
            <person name="Brown T."/>
            <person name="Cohen L."/>
        </authorList>
    </citation>
    <scope>NUCLEOTIDE SEQUENCE</scope>
    <source>
        <strain evidence="4">RCC1871</strain>
    </source>
</reference>
<name>A0A7S3C9W9_9CHLO</name>
<dbReference type="EMBL" id="HBHZ01003358">
    <property type="protein sequence ID" value="CAE0189500.1"/>
    <property type="molecule type" value="Transcribed_RNA"/>
</dbReference>
<dbReference type="GO" id="GO:0005230">
    <property type="term" value="F:extracellular ligand-gated monoatomic ion channel activity"/>
    <property type="evidence" value="ECO:0007669"/>
    <property type="project" value="InterPro"/>
</dbReference>
<evidence type="ECO:0000259" key="3">
    <source>
        <dbReference type="Pfam" id="PF02932"/>
    </source>
</evidence>
<dbReference type="Pfam" id="PF02932">
    <property type="entry name" value="Neur_chan_memb"/>
    <property type="match status" value="1"/>
</dbReference>
<dbReference type="Gene3D" id="1.20.58.390">
    <property type="entry name" value="Neurotransmitter-gated ion-channel transmembrane domain"/>
    <property type="match status" value="1"/>
</dbReference>
<accession>A0A7S3C9W9</accession>
<organism evidence="4">
    <name type="scientific">Chloropicon roscoffensis</name>
    <dbReference type="NCBI Taxonomy" id="1461544"/>
    <lineage>
        <taxon>Eukaryota</taxon>
        <taxon>Viridiplantae</taxon>
        <taxon>Chlorophyta</taxon>
        <taxon>Chloropicophyceae</taxon>
        <taxon>Chloropicales</taxon>
        <taxon>Chloropicaceae</taxon>
        <taxon>Chloropicon</taxon>
    </lineage>
</organism>
<evidence type="ECO:0000256" key="1">
    <source>
        <dbReference type="ARBA" id="ARBA00004141"/>
    </source>
</evidence>
<keyword evidence="2" id="KW-0812">Transmembrane</keyword>
<dbReference type="InterPro" id="IPR006029">
    <property type="entry name" value="Neurotrans-gated_channel_TM"/>
</dbReference>